<protein>
    <recommendedName>
        <fullName evidence="4">Lipoprotein</fullName>
    </recommendedName>
</protein>
<feature type="chain" id="PRO_5011482132" description="Lipoprotein" evidence="1">
    <location>
        <begin position="20"/>
        <end position="153"/>
    </location>
</feature>
<keyword evidence="1" id="KW-0732">Signal</keyword>
<dbReference type="AlphaFoldDB" id="A0A1I5RDS6"/>
<accession>A0A1I5RDS6</accession>
<reference evidence="2 3" key="1">
    <citation type="submission" date="2016-10" db="EMBL/GenBank/DDBJ databases">
        <authorList>
            <person name="de Groot N.N."/>
        </authorList>
    </citation>
    <scope>NUCLEOTIDE SEQUENCE [LARGE SCALE GENOMIC DNA]</scope>
    <source>
        <strain evidence="2 3">DSM 28286</strain>
    </source>
</reference>
<dbReference type="OrthoDB" id="667337at2"/>
<keyword evidence="3" id="KW-1185">Reference proteome</keyword>
<evidence type="ECO:0008006" key="4">
    <source>
        <dbReference type="Google" id="ProtNLM"/>
    </source>
</evidence>
<organism evidence="2 3">
    <name type="scientific">Parafilimonas terrae</name>
    <dbReference type="NCBI Taxonomy" id="1465490"/>
    <lineage>
        <taxon>Bacteria</taxon>
        <taxon>Pseudomonadati</taxon>
        <taxon>Bacteroidota</taxon>
        <taxon>Chitinophagia</taxon>
        <taxon>Chitinophagales</taxon>
        <taxon>Chitinophagaceae</taxon>
        <taxon>Parafilimonas</taxon>
    </lineage>
</organism>
<dbReference type="RefSeq" id="WP_090653593.1">
    <property type="nucleotide sequence ID" value="NZ_FOXQ01000001.1"/>
</dbReference>
<sequence>MRTIYPFFLAFLLSACNSAGTNTSREDSVAFTSDNIPLERNNINPQPVKMYAETIRSFETTDEFKVGLYETQQTFRYLIKISYKQMEVEDTLRVPNFGILPAVDIVKGDSIHPSCIVGFLDKEKKFRESKLIAFANNKLKVKVLKHYAVYQSE</sequence>
<dbReference type="PROSITE" id="PS51257">
    <property type="entry name" value="PROKAR_LIPOPROTEIN"/>
    <property type="match status" value="1"/>
</dbReference>
<proteinExistence type="predicted"/>
<name>A0A1I5RDS6_9BACT</name>
<dbReference type="EMBL" id="FOXQ01000001">
    <property type="protein sequence ID" value="SFP56497.1"/>
    <property type="molecule type" value="Genomic_DNA"/>
</dbReference>
<feature type="signal peptide" evidence="1">
    <location>
        <begin position="1"/>
        <end position="19"/>
    </location>
</feature>
<evidence type="ECO:0000313" key="3">
    <source>
        <dbReference type="Proteomes" id="UP000199031"/>
    </source>
</evidence>
<gene>
    <name evidence="2" type="ORF">SAMN05444277_101196</name>
</gene>
<dbReference type="Proteomes" id="UP000199031">
    <property type="component" value="Unassembled WGS sequence"/>
</dbReference>
<evidence type="ECO:0000256" key="1">
    <source>
        <dbReference type="SAM" id="SignalP"/>
    </source>
</evidence>
<evidence type="ECO:0000313" key="2">
    <source>
        <dbReference type="EMBL" id="SFP56497.1"/>
    </source>
</evidence>